<organism evidence="1 2">
    <name type="scientific">Phaseolus angularis</name>
    <name type="common">Azuki bean</name>
    <name type="synonym">Vigna angularis</name>
    <dbReference type="NCBI Taxonomy" id="3914"/>
    <lineage>
        <taxon>Eukaryota</taxon>
        <taxon>Viridiplantae</taxon>
        <taxon>Streptophyta</taxon>
        <taxon>Embryophyta</taxon>
        <taxon>Tracheophyta</taxon>
        <taxon>Spermatophyta</taxon>
        <taxon>Magnoliopsida</taxon>
        <taxon>eudicotyledons</taxon>
        <taxon>Gunneridae</taxon>
        <taxon>Pentapetalae</taxon>
        <taxon>rosids</taxon>
        <taxon>fabids</taxon>
        <taxon>Fabales</taxon>
        <taxon>Fabaceae</taxon>
        <taxon>Papilionoideae</taxon>
        <taxon>50 kb inversion clade</taxon>
        <taxon>NPAAA clade</taxon>
        <taxon>indigoferoid/millettioid clade</taxon>
        <taxon>Phaseoleae</taxon>
        <taxon>Vigna</taxon>
    </lineage>
</organism>
<reference evidence="2" key="1">
    <citation type="journal article" date="2015" name="Proc. Natl. Acad. Sci. U.S.A.">
        <title>Genome sequencing of adzuki bean (Vigna angularis) provides insight into high starch and low fat accumulation and domestication.</title>
        <authorList>
            <person name="Yang K."/>
            <person name="Tian Z."/>
            <person name="Chen C."/>
            <person name="Luo L."/>
            <person name="Zhao B."/>
            <person name="Wang Z."/>
            <person name="Yu L."/>
            <person name="Li Y."/>
            <person name="Sun Y."/>
            <person name="Li W."/>
            <person name="Chen Y."/>
            <person name="Li Y."/>
            <person name="Zhang Y."/>
            <person name="Ai D."/>
            <person name="Zhao J."/>
            <person name="Shang C."/>
            <person name="Ma Y."/>
            <person name="Wu B."/>
            <person name="Wang M."/>
            <person name="Gao L."/>
            <person name="Sun D."/>
            <person name="Zhang P."/>
            <person name="Guo F."/>
            <person name="Wang W."/>
            <person name="Li Y."/>
            <person name="Wang J."/>
            <person name="Varshney R.K."/>
            <person name="Wang J."/>
            <person name="Ling H.Q."/>
            <person name="Wan P."/>
        </authorList>
    </citation>
    <scope>NUCLEOTIDE SEQUENCE</scope>
    <source>
        <strain evidence="2">cv. Jingnong 6</strain>
    </source>
</reference>
<dbReference type="Gramene" id="KOM40643">
    <property type="protein sequence ID" value="KOM40643"/>
    <property type="gene ID" value="LR48_Vigan04g084100"/>
</dbReference>
<protein>
    <submittedName>
        <fullName evidence="1">Uncharacterized protein</fullName>
    </submittedName>
</protein>
<evidence type="ECO:0000313" key="2">
    <source>
        <dbReference type="Proteomes" id="UP000053144"/>
    </source>
</evidence>
<accession>A0A0L9UD11</accession>
<dbReference type="AlphaFoldDB" id="A0A0L9UD11"/>
<sequence length="152" mass="17887">MVVQTSMDEGRDVDGGVLRGNGGARKSFWVSQWWRCELGWCEGCLIYTNWEFENWEFFWVFLGLNREEEDDVVGGDLGCARLMMEGSCVEWRDSYGGDGLKWALQHDNVGDASRWQWHEVMTVVKSHLGSRSCRERRFGAKRVPWLMRQWRR</sequence>
<dbReference type="EMBL" id="CM003374">
    <property type="protein sequence ID" value="KOM40643.1"/>
    <property type="molecule type" value="Genomic_DNA"/>
</dbReference>
<gene>
    <name evidence="1" type="ORF">LR48_Vigan04g084100</name>
</gene>
<proteinExistence type="predicted"/>
<evidence type="ECO:0000313" key="1">
    <source>
        <dbReference type="EMBL" id="KOM40643.1"/>
    </source>
</evidence>
<dbReference type="Proteomes" id="UP000053144">
    <property type="component" value="Chromosome 4"/>
</dbReference>
<name>A0A0L9UD11_PHAAN</name>